<comment type="function">
    <text evidence="10">Splits internally a 1,3-beta-glucan molecule and transfers the newly generated reducing end (the donor) to the non-reducing end of another 1,3-beta-glucan molecule (the acceptor) forming a 1,3-beta linkage, resulting in the elongation of 1,3-beta-glucan chains in the cell wall.</text>
</comment>
<dbReference type="FunCoup" id="A0A067N9F7">
    <property type="interactions" value="73"/>
</dbReference>
<evidence type="ECO:0000259" key="13">
    <source>
        <dbReference type="SMART" id="SM00768"/>
    </source>
</evidence>
<evidence type="ECO:0000313" key="15">
    <source>
        <dbReference type="Proteomes" id="UP000027195"/>
    </source>
</evidence>
<evidence type="ECO:0000256" key="7">
    <source>
        <dbReference type="ARBA" id="ARBA00023157"/>
    </source>
</evidence>
<evidence type="ECO:0000256" key="9">
    <source>
        <dbReference type="ARBA" id="ARBA00023288"/>
    </source>
</evidence>
<dbReference type="Pfam" id="PF03198">
    <property type="entry name" value="Glyco_hydro_72"/>
    <property type="match status" value="1"/>
</dbReference>
<protein>
    <recommendedName>
        <fullName evidence="10">1,3-beta-glucanosyltransferase</fullName>
        <ecNumber evidence="10">2.4.1.-</ecNumber>
    </recommendedName>
</protein>
<evidence type="ECO:0000256" key="11">
    <source>
        <dbReference type="SAM" id="MobiDB-lite"/>
    </source>
</evidence>
<dbReference type="GO" id="GO:0071970">
    <property type="term" value="P:fungal-type cell wall (1-&gt;3)-beta-D-glucan biosynthetic process"/>
    <property type="evidence" value="ECO:0007669"/>
    <property type="project" value="TreeGrafter"/>
</dbReference>
<dbReference type="PANTHER" id="PTHR31468">
    <property type="entry name" value="1,3-BETA-GLUCANOSYLTRANSFERASE GAS1"/>
    <property type="match status" value="1"/>
</dbReference>
<dbReference type="InterPro" id="IPR004886">
    <property type="entry name" value="Glucanosyltransferase"/>
</dbReference>
<sequence length="543" mass="56808">MRLARFLAVAATVVSTARALPTVTRAGRYLYTPDGNRFYIKGISYQEQGQTAVSTDPNAFPEPSTYIDPLADSAACTRDVTYLKQLGVNAVRIYSVDSTQNHDSCMSTFSAAGIYTIIDLALPVNGSINRASPSWTVNLLDLYLTTINAFSKYDNVLAYNIGNEIVINSTTTNTAPFIKAAARDVKAYLKSKGSNALVGYASTNGDTWLSLLANYLSCGSADTSIDLYGLNNYNWCGDSSYSAAYSAQNTLFNNYNVPAYFSEFGCITGGTRTWSEVPVLFGTQMTPNWSGGVAFSYFPTVDGYGMTNISSDGKTVTPSVEFTNLVAQYSNLTTINSPTQAAAGSTNYPTCVAGDGTNFLGSTTLPPTPNAAACNCDVQTAFSCVFTPQTSNFSAIVGDLLNYACAQLGSQGDTCNPIASNGQAGTYGQFATCSPSDQLSWAMSEFYENSNRAPTACSFSGNATINKSAAPNKASAQAVESACASQTGVFTPPAPTAPVTGGGTNQGSGSSGSHHNGGSQTGFIGMGAMMLVAVGGGAWTLLM</sequence>
<keyword evidence="4 10" id="KW-0336">GPI-anchor</keyword>
<evidence type="ECO:0000256" key="3">
    <source>
        <dbReference type="ARBA" id="ARBA00007528"/>
    </source>
</evidence>
<gene>
    <name evidence="14" type="ORF">BOTBODRAFT_100945</name>
</gene>
<dbReference type="Gene3D" id="3.20.20.80">
    <property type="entry name" value="Glycosidases"/>
    <property type="match status" value="1"/>
</dbReference>
<dbReference type="Pfam" id="PF07983">
    <property type="entry name" value="X8"/>
    <property type="match status" value="1"/>
</dbReference>
<keyword evidence="12" id="KW-0812">Transmembrane</keyword>
<dbReference type="HOGENOM" id="CLU_021855_2_2_1"/>
<dbReference type="SUPFAM" id="SSF51445">
    <property type="entry name" value="(Trans)glycosidases"/>
    <property type="match status" value="1"/>
</dbReference>
<dbReference type="STRING" id="930990.A0A067N9F7"/>
<keyword evidence="5 10" id="KW-0732">Signal</keyword>
<proteinExistence type="inferred from homology"/>
<feature type="region of interest" description="Disordered" evidence="11">
    <location>
        <begin position="490"/>
        <end position="519"/>
    </location>
</feature>
<dbReference type="InterPro" id="IPR012946">
    <property type="entry name" value="X8"/>
</dbReference>
<feature type="domain" description="X8" evidence="13">
    <location>
        <begin position="382"/>
        <end position="485"/>
    </location>
</feature>
<evidence type="ECO:0000256" key="4">
    <source>
        <dbReference type="ARBA" id="ARBA00022622"/>
    </source>
</evidence>
<dbReference type="PANTHER" id="PTHR31468:SF2">
    <property type="entry name" value="1,3-BETA-GLUCANOSYLTRANSFERASE GAS1"/>
    <property type="match status" value="1"/>
</dbReference>
<dbReference type="EC" id="2.4.1.-" evidence="10"/>
<keyword evidence="12" id="KW-1133">Transmembrane helix</keyword>
<dbReference type="Proteomes" id="UP000027195">
    <property type="component" value="Unassembled WGS sequence"/>
</dbReference>
<dbReference type="OrthoDB" id="421038at2759"/>
<dbReference type="InParanoid" id="A0A067N9F7"/>
<name>A0A067N9F7_BOTB1</name>
<keyword evidence="9 10" id="KW-0449">Lipoprotein</keyword>
<dbReference type="GO" id="GO:0031505">
    <property type="term" value="P:fungal-type cell wall organization"/>
    <property type="evidence" value="ECO:0007669"/>
    <property type="project" value="TreeGrafter"/>
</dbReference>
<reference evidence="15" key="1">
    <citation type="journal article" date="2014" name="Proc. Natl. Acad. Sci. U.S.A.">
        <title>Extensive sampling of basidiomycete genomes demonstrates inadequacy of the white-rot/brown-rot paradigm for wood decay fungi.</title>
        <authorList>
            <person name="Riley R."/>
            <person name="Salamov A.A."/>
            <person name="Brown D.W."/>
            <person name="Nagy L.G."/>
            <person name="Floudas D."/>
            <person name="Held B.W."/>
            <person name="Levasseur A."/>
            <person name="Lombard V."/>
            <person name="Morin E."/>
            <person name="Otillar R."/>
            <person name="Lindquist E.A."/>
            <person name="Sun H."/>
            <person name="LaButti K.M."/>
            <person name="Schmutz J."/>
            <person name="Jabbour D."/>
            <person name="Luo H."/>
            <person name="Baker S.E."/>
            <person name="Pisabarro A.G."/>
            <person name="Walton J.D."/>
            <person name="Blanchette R.A."/>
            <person name="Henrissat B."/>
            <person name="Martin F."/>
            <person name="Cullen D."/>
            <person name="Hibbett D.S."/>
            <person name="Grigoriev I.V."/>
        </authorList>
    </citation>
    <scope>NUCLEOTIDE SEQUENCE [LARGE SCALE GENOMIC DNA]</scope>
    <source>
        <strain evidence="15">FD-172 SS1</strain>
    </source>
</reference>
<feature type="compositionally biased region" description="Gly residues" evidence="11">
    <location>
        <begin position="500"/>
        <end position="510"/>
    </location>
</feature>
<dbReference type="Gene3D" id="1.20.58.1040">
    <property type="match status" value="1"/>
</dbReference>
<feature type="chain" id="PRO_5005103722" description="1,3-beta-glucanosyltransferase" evidence="10">
    <location>
        <begin position="20"/>
        <end position="543"/>
    </location>
</feature>
<keyword evidence="6 10" id="KW-0472">Membrane</keyword>
<dbReference type="GO" id="GO:0098552">
    <property type="term" value="C:side of membrane"/>
    <property type="evidence" value="ECO:0007669"/>
    <property type="project" value="UniProtKB-KW"/>
</dbReference>
<keyword evidence="10" id="KW-0808">Transferase</keyword>
<feature type="signal peptide" evidence="10">
    <location>
        <begin position="1"/>
        <end position="19"/>
    </location>
</feature>
<evidence type="ECO:0000256" key="12">
    <source>
        <dbReference type="SAM" id="Phobius"/>
    </source>
</evidence>
<comment type="subcellular location">
    <subcellularLocation>
        <location evidence="1">Cell envelope</location>
    </subcellularLocation>
    <subcellularLocation>
        <location evidence="10">Cell membrane</location>
        <topology evidence="10">Lipid-anchor</topology>
        <topology evidence="10">GPI-anchor</topology>
    </subcellularLocation>
    <subcellularLocation>
        <location evidence="2">Membrane</location>
        <topology evidence="2">Lipid-anchor</topology>
        <topology evidence="2">GPI-anchor</topology>
    </subcellularLocation>
</comment>
<evidence type="ECO:0000256" key="10">
    <source>
        <dbReference type="RuleBase" id="RU361209"/>
    </source>
</evidence>
<keyword evidence="7" id="KW-1015">Disulfide bond</keyword>
<evidence type="ECO:0000256" key="2">
    <source>
        <dbReference type="ARBA" id="ARBA00004589"/>
    </source>
</evidence>
<comment type="similarity">
    <text evidence="3 10">Belongs to the glycosyl hydrolase 72 family.</text>
</comment>
<accession>A0A067N9F7</accession>
<dbReference type="GO" id="GO:0005886">
    <property type="term" value="C:plasma membrane"/>
    <property type="evidence" value="ECO:0007669"/>
    <property type="project" value="UniProtKB-SubCell"/>
</dbReference>
<evidence type="ECO:0000256" key="6">
    <source>
        <dbReference type="ARBA" id="ARBA00023136"/>
    </source>
</evidence>
<keyword evidence="15" id="KW-1185">Reference proteome</keyword>
<dbReference type="GO" id="GO:0042124">
    <property type="term" value="F:1,3-beta-glucanosyltransferase activity"/>
    <property type="evidence" value="ECO:0007669"/>
    <property type="project" value="TreeGrafter"/>
</dbReference>
<evidence type="ECO:0000313" key="14">
    <source>
        <dbReference type="EMBL" id="KDQ20391.1"/>
    </source>
</evidence>
<dbReference type="EMBL" id="KL198017">
    <property type="protein sequence ID" value="KDQ20391.1"/>
    <property type="molecule type" value="Genomic_DNA"/>
</dbReference>
<dbReference type="InterPro" id="IPR017853">
    <property type="entry name" value="GH"/>
</dbReference>
<feature type="transmembrane region" description="Helical" evidence="12">
    <location>
        <begin position="523"/>
        <end position="542"/>
    </location>
</feature>
<evidence type="ECO:0000256" key="8">
    <source>
        <dbReference type="ARBA" id="ARBA00023180"/>
    </source>
</evidence>
<organism evidence="14 15">
    <name type="scientific">Botryobasidium botryosum (strain FD-172 SS1)</name>
    <dbReference type="NCBI Taxonomy" id="930990"/>
    <lineage>
        <taxon>Eukaryota</taxon>
        <taxon>Fungi</taxon>
        <taxon>Dikarya</taxon>
        <taxon>Basidiomycota</taxon>
        <taxon>Agaricomycotina</taxon>
        <taxon>Agaricomycetes</taxon>
        <taxon>Cantharellales</taxon>
        <taxon>Botryobasidiaceae</taxon>
        <taxon>Botryobasidium</taxon>
    </lineage>
</organism>
<evidence type="ECO:0000256" key="5">
    <source>
        <dbReference type="ARBA" id="ARBA00022729"/>
    </source>
</evidence>
<keyword evidence="8" id="KW-0325">Glycoprotein</keyword>
<evidence type="ECO:0000256" key="1">
    <source>
        <dbReference type="ARBA" id="ARBA00004196"/>
    </source>
</evidence>
<dbReference type="AlphaFoldDB" id="A0A067N9F7"/>
<dbReference type="SMART" id="SM00768">
    <property type="entry name" value="X8"/>
    <property type="match status" value="1"/>
</dbReference>